<gene>
    <name evidence="3" type="ORF">L798_07249</name>
</gene>
<dbReference type="Pfam" id="PF17674">
    <property type="entry name" value="HHH_9"/>
    <property type="match status" value="1"/>
</dbReference>
<feature type="domain" description="S1 motif" evidence="2">
    <location>
        <begin position="824"/>
        <end position="886"/>
    </location>
</feature>
<evidence type="ECO:0000313" key="4">
    <source>
        <dbReference type="Proteomes" id="UP000027135"/>
    </source>
</evidence>
<evidence type="ECO:0000256" key="1">
    <source>
        <dbReference type="SAM" id="MobiDB-lite"/>
    </source>
</evidence>
<dbReference type="SMART" id="SM00316">
    <property type="entry name" value="S1"/>
    <property type="match status" value="1"/>
</dbReference>
<organism evidence="3 4">
    <name type="scientific">Zootermopsis nevadensis</name>
    <name type="common">Dampwood termite</name>
    <dbReference type="NCBI Taxonomy" id="136037"/>
    <lineage>
        <taxon>Eukaryota</taxon>
        <taxon>Metazoa</taxon>
        <taxon>Ecdysozoa</taxon>
        <taxon>Arthropoda</taxon>
        <taxon>Hexapoda</taxon>
        <taxon>Insecta</taxon>
        <taxon>Pterygota</taxon>
        <taxon>Neoptera</taxon>
        <taxon>Polyneoptera</taxon>
        <taxon>Dictyoptera</taxon>
        <taxon>Blattodea</taxon>
        <taxon>Blattoidea</taxon>
        <taxon>Termitoidae</taxon>
        <taxon>Termopsidae</taxon>
        <taxon>Zootermopsis</taxon>
    </lineage>
</organism>
<dbReference type="Pfam" id="PF09371">
    <property type="entry name" value="Tex_N"/>
    <property type="match status" value="1"/>
</dbReference>
<dbReference type="InterPro" id="IPR023319">
    <property type="entry name" value="Tex-like_HTH_dom_sf"/>
</dbReference>
<feature type="compositionally biased region" description="Basic residues" evidence="1">
    <location>
        <begin position="60"/>
        <end position="73"/>
    </location>
</feature>
<dbReference type="EMBL" id="KK852722">
    <property type="protein sequence ID" value="KDR17710.1"/>
    <property type="molecule type" value="Genomic_DNA"/>
</dbReference>
<dbReference type="InParanoid" id="A0A067RFC8"/>
<dbReference type="Proteomes" id="UP000027135">
    <property type="component" value="Unassembled WGS sequence"/>
</dbReference>
<dbReference type="PANTHER" id="PTHR10724">
    <property type="entry name" value="30S RIBOSOMAL PROTEIN S1"/>
    <property type="match status" value="1"/>
</dbReference>
<sequence>MEEVIVILSDSDEDIKPFESLSKKRKIDSDSQDEYEPLSVKKTKKVKTEGTKTIKSEKPKKNRTAAKERKPKATVKSTAKEIKVVKEEIKNEPALTDAPSSSNPQQMQHAETYFEEWTEAELVAEVQEIEIKIAQNVIRLLDEENTIPFIARYRKELTNDMSPEKLRDVKASYEIAKSVKQRASFVRNNITKLGKITPLLEQCIRCARSINELDHIYSPYKVGSKNTLAVRARQLGLDEAANAILNGSWFVSSETFVDPMKKGLHSVKDVELGIQHIIADIISKDKGVLDLLRKLKENAGIFLETSKARATRERKTDSTKDVKKEALSNNHKDKAYIESKFENYFKFSAPVKSVKPYQVLAINRGENLKVLSVKINIPDWVLHHLMEFCGRHWLCKGMSYPLRQRLIEQSIRDSYTRLIQPLLVRQVRYELSQKAEHAAVEVFATNLKKLLLLPPVRGKTVLGIDPGFQNGCKMGITSCSGSVLATDVIYPPFDRQIHPNSDSSARKLRDLLVKYKCELIALGNGTGCRETESYLSDLIQKGWFSPLDVKFTIVCEQGASIYSCSPIAQKEFPDTDPNIISAVSLARRLQDPLGELVKVEPKHLGVGMYQHDVPEKQLSATLDEVVVECVSFVGVDVNTASHCLLRKIAGLNSSRAEKIIEWRLANGSFINRQQLKQVKGIGPKTFEQCAGFIRIIPETAQKRNINTDGGSSQCKKQKFCIDDTENPLDRTWIHPESYFVALRFIAKCGTVVEDLGKPVFISKICNTVTAVGLNKLAEEFGVPEFEMKLISEGLQKSPGHDLRSQFQEPLFRRSITSLEDIRPGAVLTGRVQNVTHFGSFVDIGVGHDGLIPQSRLRNTIVQLGDRIEVKVFSVDINRRRIGLDLVRVL</sequence>
<dbReference type="SUPFAM" id="SSF47781">
    <property type="entry name" value="RuvA domain 2-like"/>
    <property type="match status" value="2"/>
</dbReference>
<protein>
    <submittedName>
        <fullName evidence="3">S1 RNA-binding domain-containing protein 1</fullName>
    </submittedName>
</protein>
<dbReference type="GO" id="GO:0006412">
    <property type="term" value="P:translation"/>
    <property type="evidence" value="ECO:0007669"/>
    <property type="project" value="TreeGrafter"/>
</dbReference>
<dbReference type="Pfam" id="PF12836">
    <property type="entry name" value="HHH_3"/>
    <property type="match status" value="1"/>
</dbReference>
<dbReference type="FunCoup" id="A0A067RFC8">
    <property type="interactions" value="297"/>
</dbReference>
<dbReference type="GO" id="GO:0003735">
    <property type="term" value="F:structural constituent of ribosome"/>
    <property type="evidence" value="ECO:0007669"/>
    <property type="project" value="TreeGrafter"/>
</dbReference>
<dbReference type="Pfam" id="PF22706">
    <property type="entry name" value="Tex_central_region"/>
    <property type="match status" value="1"/>
</dbReference>
<dbReference type="InterPro" id="IPR012337">
    <property type="entry name" value="RNaseH-like_sf"/>
</dbReference>
<dbReference type="SMART" id="SM00732">
    <property type="entry name" value="YqgFc"/>
    <property type="match status" value="1"/>
</dbReference>
<dbReference type="PANTHER" id="PTHR10724:SF10">
    <property type="entry name" value="S1 RNA-BINDING DOMAIN-CONTAINING PROTEIN 1"/>
    <property type="match status" value="1"/>
</dbReference>
<dbReference type="SUPFAM" id="SSF50249">
    <property type="entry name" value="Nucleic acid-binding proteins"/>
    <property type="match status" value="1"/>
</dbReference>
<dbReference type="InterPro" id="IPR050437">
    <property type="entry name" value="Ribos_protein_bS1-like"/>
</dbReference>
<dbReference type="Pfam" id="PF16921">
    <property type="entry name" value="Tex_YqgF"/>
    <property type="match status" value="1"/>
</dbReference>
<dbReference type="PROSITE" id="PS50126">
    <property type="entry name" value="S1"/>
    <property type="match status" value="1"/>
</dbReference>
<dbReference type="GO" id="GO:0006139">
    <property type="term" value="P:nucleobase-containing compound metabolic process"/>
    <property type="evidence" value="ECO:0007669"/>
    <property type="project" value="InterPro"/>
</dbReference>
<dbReference type="Gene3D" id="1.10.3500.10">
    <property type="entry name" value="Tex N-terminal region-like"/>
    <property type="match status" value="1"/>
</dbReference>
<dbReference type="Gene3D" id="2.40.50.140">
    <property type="entry name" value="Nucleic acid-binding proteins"/>
    <property type="match status" value="1"/>
</dbReference>
<name>A0A067RFC8_ZOONE</name>
<dbReference type="FunFam" id="3.30.420.140:FF:000001">
    <property type="entry name" value="RNA-binding transcriptional accessory protein"/>
    <property type="match status" value="1"/>
</dbReference>
<dbReference type="STRING" id="136037.A0A067RFC8"/>
<dbReference type="InterPro" id="IPR037027">
    <property type="entry name" value="YqgF/RNaseH-like_dom_sf"/>
</dbReference>
<dbReference type="AlphaFoldDB" id="A0A067RFC8"/>
<accession>A0A067RFC8</accession>
<dbReference type="OMA" id="RWAWRTR"/>
<dbReference type="InterPro" id="IPR006641">
    <property type="entry name" value="YqgF/RNaseH-like_dom"/>
</dbReference>
<proteinExistence type="predicted"/>
<dbReference type="InterPro" id="IPR055179">
    <property type="entry name" value="Tex-like_central_region"/>
</dbReference>
<dbReference type="Gene3D" id="1.10.10.650">
    <property type="entry name" value="RuvA domain 2-like"/>
    <property type="match status" value="1"/>
</dbReference>
<dbReference type="InterPro" id="IPR023323">
    <property type="entry name" value="Tex-like_dom_sf"/>
</dbReference>
<dbReference type="InterPro" id="IPR032639">
    <property type="entry name" value="Tex_YqgF"/>
</dbReference>
<dbReference type="Gene3D" id="3.30.420.140">
    <property type="entry name" value="YqgF/RNase H-like domain"/>
    <property type="match status" value="1"/>
</dbReference>
<dbReference type="SUPFAM" id="SSF53098">
    <property type="entry name" value="Ribonuclease H-like"/>
    <property type="match status" value="1"/>
</dbReference>
<evidence type="ECO:0000313" key="3">
    <source>
        <dbReference type="EMBL" id="KDR17710.1"/>
    </source>
</evidence>
<dbReference type="OrthoDB" id="995477at2759"/>
<dbReference type="InterPro" id="IPR010994">
    <property type="entry name" value="RuvA_2-like"/>
</dbReference>
<keyword evidence="4" id="KW-1185">Reference proteome</keyword>
<dbReference type="SUPFAM" id="SSF158832">
    <property type="entry name" value="Tex N-terminal region-like"/>
    <property type="match status" value="1"/>
</dbReference>
<dbReference type="InterPro" id="IPR041692">
    <property type="entry name" value="HHH_9"/>
</dbReference>
<dbReference type="Pfam" id="PF00575">
    <property type="entry name" value="S1"/>
    <property type="match status" value="1"/>
</dbReference>
<dbReference type="GO" id="GO:0003729">
    <property type="term" value="F:mRNA binding"/>
    <property type="evidence" value="ECO:0007669"/>
    <property type="project" value="TreeGrafter"/>
</dbReference>
<dbReference type="InterPro" id="IPR012340">
    <property type="entry name" value="NA-bd_OB-fold"/>
</dbReference>
<dbReference type="InterPro" id="IPR003029">
    <property type="entry name" value="S1_domain"/>
</dbReference>
<dbReference type="eggNOG" id="KOG1857">
    <property type="taxonomic scope" value="Eukaryota"/>
</dbReference>
<evidence type="ECO:0000259" key="2">
    <source>
        <dbReference type="PROSITE" id="PS50126"/>
    </source>
</evidence>
<reference evidence="3 4" key="1">
    <citation type="journal article" date="2014" name="Nat. Commun.">
        <title>Molecular traces of alternative social organization in a termite genome.</title>
        <authorList>
            <person name="Terrapon N."/>
            <person name="Li C."/>
            <person name="Robertson H.M."/>
            <person name="Ji L."/>
            <person name="Meng X."/>
            <person name="Booth W."/>
            <person name="Chen Z."/>
            <person name="Childers C.P."/>
            <person name="Glastad K.M."/>
            <person name="Gokhale K."/>
            <person name="Gowin J."/>
            <person name="Gronenberg W."/>
            <person name="Hermansen R.A."/>
            <person name="Hu H."/>
            <person name="Hunt B.G."/>
            <person name="Huylmans A.K."/>
            <person name="Khalil S.M."/>
            <person name="Mitchell R.D."/>
            <person name="Munoz-Torres M.C."/>
            <person name="Mustard J.A."/>
            <person name="Pan H."/>
            <person name="Reese J.T."/>
            <person name="Scharf M.E."/>
            <person name="Sun F."/>
            <person name="Vogel H."/>
            <person name="Xiao J."/>
            <person name="Yang W."/>
            <person name="Yang Z."/>
            <person name="Yang Z."/>
            <person name="Zhou J."/>
            <person name="Zhu J."/>
            <person name="Brent C.S."/>
            <person name="Elsik C.G."/>
            <person name="Goodisman M.A."/>
            <person name="Liberles D.A."/>
            <person name="Roe R.M."/>
            <person name="Vargo E.L."/>
            <person name="Vilcinskas A."/>
            <person name="Wang J."/>
            <person name="Bornberg-Bauer E."/>
            <person name="Korb J."/>
            <person name="Zhang G."/>
            <person name="Liebig J."/>
        </authorList>
    </citation>
    <scope>NUCLEOTIDE SEQUENCE [LARGE SCALE GENOMIC DNA]</scope>
    <source>
        <tissue evidence="3">Whole organism</tissue>
    </source>
</reference>
<dbReference type="InterPro" id="IPR018974">
    <property type="entry name" value="Tex-like_N"/>
</dbReference>
<dbReference type="FunFam" id="1.10.10.650:FF:000001">
    <property type="entry name" value="S1 RNA-binding domain 1"/>
    <property type="match status" value="1"/>
</dbReference>
<feature type="region of interest" description="Disordered" evidence="1">
    <location>
        <begin position="17"/>
        <end position="76"/>
    </location>
</feature>
<dbReference type="Gene3D" id="1.10.150.310">
    <property type="entry name" value="Tex RuvX-like domain-like"/>
    <property type="match status" value="1"/>
</dbReference>
<feature type="compositionally biased region" description="Basic and acidic residues" evidence="1">
    <location>
        <begin position="46"/>
        <end position="59"/>
    </location>
</feature>